<evidence type="ECO:0000256" key="4">
    <source>
        <dbReference type="ARBA" id="ARBA00022597"/>
    </source>
</evidence>
<dbReference type="InterPro" id="IPR027417">
    <property type="entry name" value="P-loop_NTPase"/>
</dbReference>
<evidence type="ECO:0000313" key="12">
    <source>
        <dbReference type="Proteomes" id="UP000261111"/>
    </source>
</evidence>
<sequence>MMGSENILCVKGIKKSFGGVHALKGVDLTIKRGETHCLAGENGCGKSTIIKVISGFYKPDAGSIEVDGKGFPIMTPAEAIKAGIQVIYQDFSIFPNLTVIENLAFNQVLANKKKLVNKKEFRRIAEEAVQKINFDVDLDALVETLPVADKQLIAISRALLDNAKLIIMDEPTTALTKKEVTRLFEIITDLKKNGVTILFVSHKLDEVFEISDSITILRNGENVISCPTKEMTEEKFAYYMTGRHFDTQVVKEVNENKYGDVVMEARNLTAPGFENVSFELHQGEILGVTGQLGSGRTELSLALFGMLKPTGGQLLVDGKEVHIKSVSAAQKLGIALVPEDRLTEGLFLPQSIIRNITVSKMDQLANKAGILSSKKVEEESAKWVKDIGVATKNHEFPVQTLSGGNQQKVVLGRWLANHPKVLILNGPTVGVDIGAKYDIHKLLRELAASGMAIIVVSDDASEVIATCDRALVMQAGHVTGNLSADDLNAGTLAQATV</sequence>
<evidence type="ECO:0000256" key="8">
    <source>
        <dbReference type="ARBA" id="ARBA00022967"/>
    </source>
</evidence>
<accession>A0A3E2WX48</accession>
<evidence type="ECO:0000256" key="1">
    <source>
        <dbReference type="ARBA" id="ARBA00004202"/>
    </source>
</evidence>
<keyword evidence="8" id="KW-1278">Translocase</keyword>
<feature type="domain" description="ABC transporter" evidence="10">
    <location>
        <begin position="8"/>
        <end position="244"/>
    </location>
</feature>
<evidence type="ECO:0000256" key="5">
    <source>
        <dbReference type="ARBA" id="ARBA00022737"/>
    </source>
</evidence>
<dbReference type="PANTHER" id="PTHR43790:SF1">
    <property type="entry name" value="XYLOSE IMPORT ATP-BINDING PROTEIN XYLG"/>
    <property type="match status" value="1"/>
</dbReference>
<dbReference type="InterPro" id="IPR017871">
    <property type="entry name" value="ABC_transporter-like_CS"/>
</dbReference>
<dbReference type="RefSeq" id="WP_025654572.1">
    <property type="nucleotide sequence ID" value="NZ_QVIA01000011.1"/>
</dbReference>
<dbReference type="GO" id="GO:0005886">
    <property type="term" value="C:plasma membrane"/>
    <property type="evidence" value="ECO:0007669"/>
    <property type="project" value="UniProtKB-SubCell"/>
</dbReference>
<name>A0A3E2WX48_9FIRM</name>
<dbReference type="CDD" id="cd03215">
    <property type="entry name" value="ABC_Carb_Monos_II"/>
    <property type="match status" value="1"/>
</dbReference>
<dbReference type="AlphaFoldDB" id="A0A3E2WX48"/>
<dbReference type="SUPFAM" id="SSF52540">
    <property type="entry name" value="P-loop containing nucleoside triphosphate hydrolases"/>
    <property type="match status" value="2"/>
</dbReference>
<keyword evidence="2" id="KW-0813">Transport</keyword>
<dbReference type="Gene3D" id="3.40.50.300">
    <property type="entry name" value="P-loop containing nucleotide triphosphate hydrolases"/>
    <property type="match status" value="2"/>
</dbReference>
<evidence type="ECO:0000256" key="3">
    <source>
        <dbReference type="ARBA" id="ARBA00022475"/>
    </source>
</evidence>
<comment type="subcellular location">
    <subcellularLocation>
        <location evidence="1">Cell membrane</location>
        <topology evidence="1">Peripheral membrane protein</topology>
    </subcellularLocation>
</comment>
<keyword evidence="7 11" id="KW-0067">ATP-binding</keyword>
<keyword evidence="4" id="KW-0762">Sugar transport</keyword>
<dbReference type="PROSITE" id="PS00211">
    <property type="entry name" value="ABC_TRANSPORTER_1"/>
    <property type="match status" value="1"/>
</dbReference>
<evidence type="ECO:0000256" key="9">
    <source>
        <dbReference type="ARBA" id="ARBA00023136"/>
    </source>
</evidence>
<evidence type="ECO:0000259" key="10">
    <source>
        <dbReference type="PROSITE" id="PS50893"/>
    </source>
</evidence>
<dbReference type="EMBL" id="QVIA01000011">
    <property type="protein sequence ID" value="RGC31860.1"/>
    <property type="molecule type" value="Genomic_DNA"/>
</dbReference>
<dbReference type="Proteomes" id="UP000261111">
    <property type="component" value="Unassembled WGS sequence"/>
</dbReference>
<keyword evidence="5" id="KW-0677">Repeat</keyword>
<dbReference type="SMART" id="SM00382">
    <property type="entry name" value="AAA"/>
    <property type="match status" value="2"/>
</dbReference>
<comment type="caution">
    <text evidence="11">The sequence shown here is derived from an EMBL/GenBank/DDBJ whole genome shotgun (WGS) entry which is preliminary data.</text>
</comment>
<organism evidence="11 12">
    <name type="scientific">Hungatella hathewayi</name>
    <dbReference type="NCBI Taxonomy" id="154046"/>
    <lineage>
        <taxon>Bacteria</taxon>
        <taxon>Bacillati</taxon>
        <taxon>Bacillota</taxon>
        <taxon>Clostridia</taxon>
        <taxon>Lachnospirales</taxon>
        <taxon>Lachnospiraceae</taxon>
        <taxon>Hungatella</taxon>
    </lineage>
</organism>
<reference evidence="11 12" key="1">
    <citation type="submission" date="2018-08" db="EMBL/GenBank/DDBJ databases">
        <title>A genome reference for cultivated species of the human gut microbiota.</title>
        <authorList>
            <person name="Zou Y."/>
            <person name="Xue W."/>
            <person name="Luo G."/>
        </authorList>
    </citation>
    <scope>NUCLEOTIDE SEQUENCE [LARGE SCALE GENOMIC DNA]</scope>
    <source>
        <strain evidence="11 12">AF19-21</strain>
    </source>
</reference>
<dbReference type="InterPro" id="IPR050107">
    <property type="entry name" value="ABC_carbohydrate_import_ATPase"/>
</dbReference>
<keyword evidence="6" id="KW-0547">Nucleotide-binding</keyword>
<dbReference type="FunFam" id="3.40.50.300:FF:000127">
    <property type="entry name" value="Ribose import ATP-binding protein RbsA"/>
    <property type="match status" value="1"/>
</dbReference>
<evidence type="ECO:0000256" key="2">
    <source>
        <dbReference type="ARBA" id="ARBA00022448"/>
    </source>
</evidence>
<dbReference type="GeneID" id="93332522"/>
<dbReference type="CDD" id="cd03216">
    <property type="entry name" value="ABC_Carb_Monos_I"/>
    <property type="match status" value="1"/>
</dbReference>
<protein>
    <submittedName>
        <fullName evidence="11">Sugar ABC transporter ATP-binding protein</fullName>
    </submittedName>
</protein>
<keyword evidence="3" id="KW-1003">Cell membrane</keyword>
<dbReference type="InterPro" id="IPR003439">
    <property type="entry name" value="ABC_transporter-like_ATP-bd"/>
</dbReference>
<proteinExistence type="predicted"/>
<dbReference type="GO" id="GO:0016887">
    <property type="term" value="F:ATP hydrolysis activity"/>
    <property type="evidence" value="ECO:0007669"/>
    <property type="project" value="InterPro"/>
</dbReference>
<feature type="domain" description="ABC transporter" evidence="10">
    <location>
        <begin position="256"/>
        <end position="497"/>
    </location>
</feature>
<evidence type="ECO:0000256" key="6">
    <source>
        <dbReference type="ARBA" id="ARBA00022741"/>
    </source>
</evidence>
<evidence type="ECO:0000256" key="7">
    <source>
        <dbReference type="ARBA" id="ARBA00022840"/>
    </source>
</evidence>
<dbReference type="GO" id="GO:0005524">
    <property type="term" value="F:ATP binding"/>
    <property type="evidence" value="ECO:0007669"/>
    <property type="project" value="UniProtKB-KW"/>
</dbReference>
<dbReference type="Pfam" id="PF00005">
    <property type="entry name" value="ABC_tran"/>
    <property type="match status" value="2"/>
</dbReference>
<evidence type="ECO:0000313" key="11">
    <source>
        <dbReference type="EMBL" id="RGC31860.1"/>
    </source>
</evidence>
<dbReference type="PROSITE" id="PS50893">
    <property type="entry name" value="ABC_TRANSPORTER_2"/>
    <property type="match status" value="2"/>
</dbReference>
<dbReference type="InterPro" id="IPR003593">
    <property type="entry name" value="AAA+_ATPase"/>
</dbReference>
<gene>
    <name evidence="11" type="ORF">DWX41_11580</name>
</gene>
<dbReference type="PANTHER" id="PTHR43790">
    <property type="entry name" value="CARBOHYDRATE TRANSPORT ATP-BINDING PROTEIN MG119-RELATED"/>
    <property type="match status" value="1"/>
</dbReference>
<keyword evidence="9" id="KW-0472">Membrane</keyword>